<dbReference type="PANTHER" id="PTHR23389:SF6">
    <property type="entry name" value="REPLICATION FACTOR C SUBUNIT 1"/>
    <property type="match status" value="1"/>
</dbReference>
<accession>A0A0N9QZY7</accession>
<evidence type="ECO:0000313" key="3">
    <source>
        <dbReference type="EMBL" id="ALH22988.1"/>
    </source>
</evidence>
<dbReference type="PANTHER" id="PTHR23389">
    <property type="entry name" value="CHROMOSOME TRANSMISSION FIDELITY FACTOR 18"/>
    <property type="match status" value="1"/>
</dbReference>
<dbReference type="GO" id="GO:0005524">
    <property type="term" value="F:ATP binding"/>
    <property type="evidence" value="ECO:0007669"/>
    <property type="project" value="InterPro"/>
</dbReference>
<dbReference type="OrthoDB" id="12531at10239"/>
<dbReference type="InterPro" id="IPR003959">
    <property type="entry name" value="ATPase_AAA_core"/>
</dbReference>
<dbReference type="CDD" id="cd00009">
    <property type="entry name" value="AAA"/>
    <property type="match status" value="1"/>
</dbReference>
<evidence type="ECO:0000256" key="1">
    <source>
        <dbReference type="ARBA" id="ARBA00022705"/>
    </source>
</evidence>
<dbReference type="Gene3D" id="3.40.50.300">
    <property type="entry name" value="P-loop containing nucleotide triphosphate hydrolases"/>
    <property type="match status" value="1"/>
</dbReference>
<reference evidence="3 4" key="1">
    <citation type="journal article" date="2015" name="Genome Announc.">
        <title>The 474-Kilobase-Pair Complete Genome Sequence of CeV-01B, a Virus Infecting Haptolina (Chrysochromulina) ericina (Prymnesiophyceae).</title>
        <authorList>
            <person name="Gallot-Lavallee L."/>
            <person name="Pagarete A."/>
            <person name="Legendre M."/>
            <person name="Santini S."/>
            <person name="Sandaa R.A."/>
            <person name="Himmelbauer H."/>
            <person name="Ogata H."/>
            <person name="Bratbak G."/>
            <person name="Claverie J.M."/>
        </authorList>
    </citation>
    <scope>NUCLEOTIDE SEQUENCE [LARGE SCALE GENOMIC DNA]</scope>
    <source>
        <strain evidence="3">CeV-01B</strain>
    </source>
</reference>
<dbReference type="Proteomes" id="UP000203826">
    <property type="component" value="Segment"/>
</dbReference>
<organism evidence="3 4">
    <name type="scientific">Chrysochromulina ericina virus CeV-01B</name>
    <dbReference type="NCBI Taxonomy" id="3070830"/>
    <lineage>
        <taxon>Viruses</taxon>
        <taxon>Varidnaviria</taxon>
        <taxon>Bamfordvirae</taxon>
        <taxon>Nucleocytoviricota</taxon>
        <taxon>Megaviricetes</taxon>
        <taxon>Imitervirales</taxon>
        <taxon>Mesomimiviridae</taxon>
        <taxon>Tethysvirus</taxon>
        <taxon>Tethysvirus raunefjordenense</taxon>
    </lineage>
</organism>
<dbReference type="InterPro" id="IPR003593">
    <property type="entry name" value="AAA+_ATPase"/>
</dbReference>
<evidence type="ECO:0000313" key="4">
    <source>
        <dbReference type="Proteomes" id="UP000203826"/>
    </source>
</evidence>
<keyword evidence="4" id="KW-1185">Reference proteome</keyword>
<name>A0A0N9QZY7_9VIRU</name>
<dbReference type="SUPFAM" id="SSF52540">
    <property type="entry name" value="P-loop containing nucleoside triphosphate hydrolases"/>
    <property type="match status" value="1"/>
</dbReference>
<feature type="domain" description="AAA+ ATPase" evidence="2">
    <location>
        <begin position="35"/>
        <end position="173"/>
    </location>
</feature>
<dbReference type="GO" id="GO:0003677">
    <property type="term" value="F:DNA binding"/>
    <property type="evidence" value="ECO:0007669"/>
    <property type="project" value="TreeGrafter"/>
</dbReference>
<keyword evidence="1" id="KW-0235">DNA replication</keyword>
<evidence type="ECO:0000259" key="2">
    <source>
        <dbReference type="SMART" id="SM00382"/>
    </source>
</evidence>
<dbReference type="SMART" id="SM00382">
    <property type="entry name" value="AAA"/>
    <property type="match status" value="1"/>
</dbReference>
<gene>
    <name evidence="3" type="ORF">ceV_082</name>
</gene>
<sequence>MDSINLNSILSRENIISQINKFLINFEKNKYDLTTKRGVYLYGPPGTGKTYFVKEILTSLGYDIIVYDAGDIRNKCIIDTITQNNMTDTNILSLLNKKTKPLAIIMDEIDGMNNGDKGGINSLIKVIRPKKTRKQKLEEISFIPIFCIGNYHIDKKINELIKVCLTIPFPIPTIKEITNIIQLIMPKIYSNKELLSSITTYIQNDLGKLSSIEKLYNKNFNILLNKETLALFIPKSFTEDTKDITRHLINKKQNINNHNIIMNETDRTIVGLLWHENIIETFNKIDNKITIPLYINILDNICTADYIDRITFQKQIWQFNEMSSLIKVFYNNLLLKKNITKNDIKTIRFTKVLTKYSTEYNNQLFIQNLCQIFSLDKKDLFTLFIKLQNLYNSGEIFNYMEQYEITKLDINRIYRYIDKFHNINTQYSYNDKDND</sequence>
<protein>
    <submittedName>
        <fullName evidence="3">ABC-ATPase domain containing protein</fullName>
    </submittedName>
</protein>
<dbReference type="KEGG" id="vg:26048949"/>
<dbReference type="EMBL" id="KT820662">
    <property type="protein sequence ID" value="ALH22988.1"/>
    <property type="molecule type" value="Genomic_DNA"/>
</dbReference>
<dbReference type="InterPro" id="IPR027417">
    <property type="entry name" value="P-loop_NTPase"/>
</dbReference>
<proteinExistence type="predicted"/>
<dbReference type="GO" id="GO:0016887">
    <property type="term" value="F:ATP hydrolysis activity"/>
    <property type="evidence" value="ECO:0007669"/>
    <property type="project" value="InterPro"/>
</dbReference>
<dbReference type="Pfam" id="PF00004">
    <property type="entry name" value="AAA"/>
    <property type="match status" value="1"/>
</dbReference>
<dbReference type="GO" id="GO:0006260">
    <property type="term" value="P:DNA replication"/>
    <property type="evidence" value="ECO:0007669"/>
    <property type="project" value="UniProtKB-KW"/>
</dbReference>